<dbReference type="Pfam" id="PF00160">
    <property type="entry name" value="Pro_isomerase"/>
    <property type="match status" value="1"/>
</dbReference>
<comment type="caution">
    <text evidence="4">The sequence shown here is derived from an EMBL/GenBank/DDBJ whole genome shotgun (WGS) entry which is preliminary data.</text>
</comment>
<feature type="chain" id="PRO_5024449607" description="Peptidyl-prolyl cis-trans isomerase" evidence="2">
    <location>
        <begin position="28"/>
        <end position="222"/>
    </location>
</feature>
<comment type="similarity">
    <text evidence="2">Belongs to the cyclophilin-type PPIase family.</text>
</comment>
<dbReference type="InterPro" id="IPR029000">
    <property type="entry name" value="Cyclophilin-like_dom_sf"/>
</dbReference>
<dbReference type="AlphaFoldDB" id="A0A5N0THF8"/>
<gene>
    <name evidence="4" type="ORF">F6B40_07160</name>
</gene>
<keyword evidence="2" id="KW-0697">Rotamase</keyword>
<organism evidence="4 5">
    <name type="scientific">Microbacterium caowuchunii</name>
    <dbReference type="NCBI Taxonomy" id="2614638"/>
    <lineage>
        <taxon>Bacteria</taxon>
        <taxon>Bacillati</taxon>
        <taxon>Actinomycetota</taxon>
        <taxon>Actinomycetes</taxon>
        <taxon>Micrococcales</taxon>
        <taxon>Microbacteriaceae</taxon>
        <taxon>Microbacterium</taxon>
    </lineage>
</organism>
<keyword evidence="2 4" id="KW-0413">Isomerase</keyword>
<evidence type="ECO:0000313" key="4">
    <source>
        <dbReference type="EMBL" id="KAA9134530.1"/>
    </source>
</evidence>
<evidence type="ECO:0000256" key="1">
    <source>
        <dbReference type="ARBA" id="ARBA00002388"/>
    </source>
</evidence>
<feature type="domain" description="PPIase cyclophilin-type" evidence="3">
    <location>
        <begin position="73"/>
        <end position="221"/>
    </location>
</feature>
<feature type="signal peptide" evidence="2">
    <location>
        <begin position="1"/>
        <end position="27"/>
    </location>
</feature>
<sequence length="222" mass="21946">MRPRLLSLPLAALALVLLAGCAGGGPAAESAIPSSSHAVTGACEYVAGGSAAREVTAPPAEPDRTGTVTASLSTSAGDIGIALDADSAPCTVGSFIALSEQGYYTDTTCHRLTTSGIYVLQCGDPSATGRGGPGYSYADELDGSEAYPAGTVAMANAGPDTNGSQFFLVYEDTQLPPSYTVFGRMDAEGLAVVRGIAAAGAAGGAPDGPPAEPVTITAVTID</sequence>
<dbReference type="PRINTS" id="PR00153">
    <property type="entry name" value="CSAPPISMRASE"/>
</dbReference>
<dbReference type="EMBL" id="VYUY01000007">
    <property type="protein sequence ID" value="KAA9134530.1"/>
    <property type="molecule type" value="Genomic_DNA"/>
</dbReference>
<dbReference type="GO" id="GO:0003755">
    <property type="term" value="F:peptidyl-prolyl cis-trans isomerase activity"/>
    <property type="evidence" value="ECO:0007669"/>
    <property type="project" value="UniProtKB-UniRule"/>
</dbReference>
<dbReference type="Proteomes" id="UP000326838">
    <property type="component" value="Unassembled WGS sequence"/>
</dbReference>
<dbReference type="EC" id="5.2.1.8" evidence="2"/>
<evidence type="ECO:0000256" key="2">
    <source>
        <dbReference type="RuleBase" id="RU363019"/>
    </source>
</evidence>
<evidence type="ECO:0000259" key="3">
    <source>
        <dbReference type="PROSITE" id="PS50072"/>
    </source>
</evidence>
<dbReference type="RefSeq" id="WP_150892827.1">
    <property type="nucleotide sequence ID" value="NZ_VYUY01000007.1"/>
</dbReference>
<dbReference type="InterPro" id="IPR002130">
    <property type="entry name" value="Cyclophilin-type_PPIase_dom"/>
</dbReference>
<comment type="function">
    <text evidence="1 2">PPIases accelerate the folding of proteins. It catalyzes the cis-trans isomerization of proline imidic peptide bonds in oligopeptides.</text>
</comment>
<keyword evidence="5" id="KW-1185">Reference proteome</keyword>
<dbReference type="Gene3D" id="2.40.100.10">
    <property type="entry name" value="Cyclophilin-like"/>
    <property type="match status" value="1"/>
</dbReference>
<dbReference type="InterPro" id="IPR044666">
    <property type="entry name" value="Cyclophilin_A-like"/>
</dbReference>
<dbReference type="PANTHER" id="PTHR45625">
    <property type="entry name" value="PEPTIDYL-PROLYL CIS-TRANS ISOMERASE-RELATED"/>
    <property type="match status" value="1"/>
</dbReference>
<proteinExistence type="inferred from homology"/>
<comment type="catalytic activity">
    <reaction evidence="2">
        <text>[protein]-peptidylproline (omega=180) = [protein]-peptidylproline (omega=0)</text>
        <dbReference type="Rhea" id="RHEA:16237"/>
        <dbReference type="Rhea" id="RHEA-COMP:10747"/>
        <dbReference type="Rhea" id="RHEA-COMP:10748"/>
        <dbReference type="ChEBI" id="CHEBI:83833"/>
        <dbReference type="ChEBI" id="CHEBI:83834"/>
        <dbReference type="EC" id="5.2.1.8"/>
    </reaction>
</comment>
<accession>A0A5N0THF8</accession>
<dbReference type="CDD" id="cd00317">
    <property type="entry name" value="cyclophilin"/>
    <property type="match status" value="1"/>
</dbReference>
<protein>
    <recommendedName>
        <fullName evidence="2">Peptidyl-prolyl cis-trans isomerase</fullName>
        <shortName evidence="2">PPIase</shortName>
        <ecNumber evidence="2">5.2.1.8</ecNumber>
    </recommendedName>
</protein>
<evidence type="ECO:0000313" key="5">
    <source>
        <dbReference type="Proteomes" id="UP000326838"/>
    </source>
</evidence>
<dbReference type="SUPFAM" id="SSF50891">
    <property type="entry name" value="Cyclophilin-like"/>
    <property type="match status" value="1"/>
</dbReference>
<dbReference type="PROSITE" id="PS50072">
    <property type="entry name" value="CSA_PPIASE_2"/>
    <property type="match status" value="1"/>
</dbReference>
<keyword evidence="2" id="KW-0732">Signal</keyword>
<reference evidence="5" key="1">
    <citation type="submission" date="2019-09" db="EMBL/GenBank/DDBJ databases">
        <title>Mumia zhuanghuii sp. nov. isolated from the intestinal contents of plateau pika (Ochotona curzoniae) in the Qinghai-Tibet plateau of China.</title>
        <authorList>
            <person name="Tian Z."/>
        </authorList>
    </citation>
    <scope>NUCLEOTIDE SEQUENCE [LARGE SCALE GENOMIC DNA]</scope>
    <source>
        <strain evidence="5">L-033</strain>
    </source>
</reference>
<dbReference type="PROSITE" id="PS51257">
    <property type="entry name" value="PROKAR_LIPOPROTEIN"/>
    <property type="match status" value="1"/>
</dbReference>
<name>A0A5N0THF8_9MICO</name>
<dbReference type="PANTHER" id="PTHR45625:SF3">
    <property type="entry name" value="PEPTIDYL-PROLYL CIS-TRANS ISOMERASE B-RELATED"/>
    <property type="match status" value="1"/>
</dbReference>